<keyword evidence="2" id="KW-0274">FAD</keyword>
<reference evidence="5" key="1">
    <citation type="submission" date="2022-12" db="EMBL/GenBank/DDBJ databases">
        <authorList>
            <person name="Petersen C."/>
        </authorList>
    </citation>
    <scope>NUCLEOTIDE SEQUENCE</scope>
    <source>
        <strain evidence="5">IBT 3081</strain>
    </source>
</reference>
<gene>
    <name evidence="5" type="ORF">N7517_010525</name>
</gene>
<dbReference type="GO" id="GO:0071949">
    <property type="term" value="F:FAD binding"/>
    <property type="evidence" value="ECO:0007669"/>
    <property type="project" value="InterPro"/>
</dbReference>
<reference evidence="5" key="2">
    <citation type="journal article" date="2023" name="IMA Fungus">
        <title>Comparative genomic study of the Penicillium genus elucidates a diverse pangenome and 15 lateral gene transfer events.</title>
        <authorList>
            <person name="Petersen C."/>
            <person name="Sorensen T."/>
            <person name="Nielsen M.R."/>
            <person name="Sondergaard T.E."/>
            <person name="Sorensen J.L."/>
            <person name="Fitzpatrick D.A."/>
            <person name="Frisvad J.C."/>
            <person name="Nielsen K.L."/>
        </authorList>
    </citation>
    <scope>NUCLEOTIDE SEQUENCE</scope>
    <source>
        <strain evidence="5">IBT 3081</strain>
    </source>
</reference>
<dbReference type="PANTHER" id="PTHR43476">
    <property type="entry name" value="3-(3-HYDROXY-PHENYL)PROPIONATE/3-HYDROXYCINNAMIC ACID HYDROXYLASE"/>
    <property type="match status" value="1"/>
</dbReference>
<evidence type="ECO:0000313" key="6">
    <source>
        <dbReference type="Proteomes" id="UP001147752"/>
    </source>
</evidence>
<comment type="caution">
    <text evidence="5">The sequence shown here is derived from an EMBL/GenBank/DDBJ whole genome shotgun (WGS) entry which is preliminary data.</text>
</comment>
<dbReference type="RefSeq" id="XP_056574063.1">
    <property type="nucleotide sequence ID" value="XM_056728248.1"/>
</dbReference>
<dbReference type="OrthoDB" id="10016252at2759"/>
<evidence type="ECO:0000259" key="4">
    <source>
        <dbReference type="Pfam" id="PF01494"/>
    </source>
</evidence>
<dbReference type="PANTHER" id="PTHR43476:SF3">
    <property type="entry name" value="FAD-BINDING MONOOXYGENASE"/>
    <property type="match status" value="1"/>
</dbReference>
<evidence type="ECO:0000313" key="5">
    <source>
        <dbReference type="EMBL" id="KAJ5355916.1"/>
    </source>
</evidence>
<accession>A0A9W9UV60</accession>
<organism evidence="5 6">
    <name type="scientific">Penicillium concentricum</name>
    <dbReference type="NCBI Taxonomy" id="293559"/>
    <lineage>
        <taxon>Eukaryota</taxon>
        <taxon>Fungi</taxon>
        <taxon>Dikarya</taxon>
        <taxon>Ascomycota</taxon>
        <taxon>Pezizomycotina</taxon>
        <taxon>Eurotiomycetes</taxon>
        <taxon>Eurotiomycetidae</taxon>
        <taxon>Eurotiales</taxon>
        <taxon>Aspergillaceae</taxon>
        <taxon>Penicillium</taxon>
    </lineage>
</organism>
<feature type="domain" description="FAD-binding" evidence="4">
    <location>
        <begin position="4"/>
        <end position="366"/>
    </location>
</feature>
<dbReference type="Pfam" id="PF01494">
    <property type="entry name" value="FAD_binding_3"/>
    <property type="match status" value="1"/>
</dbReference>
<dbReference type="AlphaFoldDB" id="A0A9W9UV60"/>
<dbReference type="SUPFAM" id="SSF51905">
    <property type="entry name" value="FAD/NAD(P)-binding domain"/>
    <property type="match status" value="1"/>
</dbReference>
<dbReference type="GeneID" id="81467431"/>
<dbReference type="PRINTS" id="PR00420">
    <property type="entry name" value="RNGMNOXGNASE"/>
</dbReference>
<dbReference type="InterPro" id="IPR050631">
    <property type="entry name" value="PheA/TfdB_FAD_monoxygenase"/>
</dbReference>
<dbReference type="Gene3D" id="3.50.50.60">
    <property type="entry name" value="FAD/NAD(P)-binding domain"/>
    <property type="match status" value="1"/>
</dbReference>
<name>A0A9W9UV60_9EURO</name>
<dbReference type="GO" id="GO:0016491">
    <property type="term" value="F:oxidoreductase activity"/>
    <property type="evidence" value="ECO:0007669"/>
    <property type="project" value="UniProtKB-KW"/>
</dbReference>
<evidence type="ECO:0000256" key="2">
    <source>
        <dbReference type="ARBA" id="ARBA00022827"/>
    </source>
</evidence>
<evidence type="ECO:0000256" key="3">
    <source>
        <dbReference type="ARBA" id="ARBA00023002"/>
    </source>
</evidence>
<keyword evidence="1" id="KW-0285">Flavoprotein</keyword>
<keyword evidence="3" id="KW-0560">Oxidoreductase</keyword>
<proteinExistence type="predicted"/>
<evidence type="ECO:0000256" key="1">
    <source>
        <dbReference type="ARBA" id="ARBA00022630"/>
    </source>
</evidence>
<keyword evidence="6" id="KW-1185">Reference proteome</keyword>
<dbReference type="Gene3D" id="3.30.9.10">
    <property type="entry name" value="D-Amino Acid Oxidase, subunit A, domain 2"/>
    <property type="match status" value="1"/>
</dbReference>
<dbReference type="InterPro" id="IPR002938">
    <property type="entry name" value="FAD-bd"/>
</dbReference>
<dbReference type="EMBL" id="JAPZBT010000006">
    <property type="protein sequence ID" value="KAJ5355916.1"/>
    <property type="molecule type" value="Genomic_DNA"/>
</dbReference>
<dbReference type="InterPro" id="IPR036188">
    <property type="entry name" value="FAD/NAD-bd_sf"/>
</dbReference>
<sequence>MAFEAQVIVVGAGPSGCLLALRLIRQGIRVALIEQEVEIQPHFRALGYPGCTHAALEKAGIWEDVKERGFIKRGFSWRRLPRDDVMGGSKKNWGDLIATWDPYINSPLQDGDVGHGMLALPQNRFREIIMPKILASDLATVFLGHTAVELRQDSTSATVTVVDSVGSVTEITGAFLVGADGGKSVIRKQLGLHLNGFTWNQIVVAVDMLIDLPPPIDGPSSLYYVDPIDFAFFSVIEKPSGTGPILWRCTLVITEEESQPDIFDQTLKQKLDKLTPGPRPLKYQLLRAQQYRIHQRSCETMKRGRCLLVGDAAHLTNPWGGLGLTTGILDVDSLADVLDGIFKEQTSESVLDAWSDARLNVFNNIVSPTAIKNFKRCYEVDPKMPFLDPLFKAIHENSDGLKCLNQGLVQLVTDVKLLVAQ</sequence>
<dbReference type="Proteomes" id="UP001147752">
    <property type="component" value="Unassembled WGS sequence"/>
</dbReference>
<protein>
    <recommendedName>
        <fullName evidence="4">FAD-binding domain-containing protein</fullName>
    </recommendedName>
</protein>